<keyword evidence="5 6" id="KW-0482">Metalloprotease</keyword>
<dbReference type="GO" id="GO:0004222">
    <property type="term" value="F:metalloendopeptidase activity"/>
    <property type="evidence" value="ECO:0007669"/>
    <property type="project" value="InterPro"/>
</dbReference>
<dbReference type="InterPro" id="IPR042088">
    <property type="entry name" value="OligoPept_F_C"/>
</dbReference>
<evidence type="ECO:0000256" key="6">
    <source>
        <dbReference type="RuleBase" id="RU003435"/>
    </source>
</evidence>
<protein>
    <recommendedName>
        <fullName evidence="7">Peptidase M3A/M3B catalytic domain-containing protein</fullName>
    </recommendedName>
</protein>
<evidence type="ECO:0000256" key="4">
    <source>
        <dbReference type="ARBA" id="ARBA00022833"/>
    </source>
</evidence>
<keyword evidence="1 6" id="KW-0645">Protease</keyword>
<dbReference type="SUPFAM" id="SSF55486">
    <property type="entry name" value="Metalloproteases ('zincins'), catalytic domain"/>
    <property type="match status" value="1"/>
</dbReference>
<dbReference type="GO" id="GO:0006508">
    <property type="term" value="P:proteolysis"/>
    <property type="evidence" value="ECO:0007669"/>
    <property type="project" value="UniProtKB-KW"/>
</dbReference>
<keyword evidence="2 6" id="KW-0479">Metal-binding</keyword>
<gene>
    <name evidence="8" type="ORF">ABR69_01520</name>
</gene>
<comment type="similarity">
    <text evidence="6">Belongs to the peptidase M3 family.</text>
</comment>
<feature type="non-terminal residue" evidence="8">
    <location>
        <position position="1"/>
    </location>
</feature>
<dbReference type="AlphaFoldDB" id="A0A0R2SG49"/>
<sequence length="87" mass="9937">FIPHFYYDFYVFQYATSITGAAWFAEQFLAGDEQVRDSFIRVLSAGGSDYAHNILRDEAGLDMTTAEAYAPVLRRMESLMDRIEALL</sequence>
<organism evidence="8 9">
    <name type="scientific">OM182 bacterium BACL3 MAG-120507-bin80</name>
    <dbReference type="NCBI Taxonomy" id="1655577"/>
    <lineage>
        <taxon>Bacteria</taxon>
        <taxon>Pseudomonadati</taxon>
        <taxon>Pseudomonadota</taxon>
        <taxon>Gammaproteobacteria</taxon>
        <taxon>OMG group</taxon>
        <taxon>OM182 clade</taxon>
    </lineage>
</organism>
<dbReference type="InterPro" id="IPR001567">
    <property type="entry name" value="Pept_M3A_M3B_dom"/>
</dbReference>
<dbReference type="Gene3D" id="1.10.1370.20">
    <property type="entry name" value="Oligoendopeptidase f, C-terminal domain"/>
    <property type="match status" value="1"/>
</dbReference>
<reference evidence="8 9" key="1">
    <citation type="submission" date="2015-10" db="EMBL/GenBank/DDBJ databases">
        <title>Metagenome-Assembled Genomes uncover a global brackish microbiome.</title>
        <authorList>
            <person name="Hugerth L.W."/>
            <person name="Larsson J."/>
            <person name="Alneberg J."/>
            <person name="Lindh M.V."/>
            <person name="Legrand C."/>
            <person name="Pinhassi J."/>
            <person name="Andersson A.F."/>
        </authorList>
    </citation>
    <scope>NUCLEOTIDE SEQUENCE [LARGE SCALE GENOMIC DNA]</scope>
    <source>
        <strain evidence="8">BACL4 MAG-120507-bin80</strain>
    </source>
</reference>
<comment type="caution">
    <text evidence="8">The sequence shown here is derived from an EMBL/GenBank/DDBJ whole genome shotgun (WGS) entry which is preliminary data.</text>
</comment>
<proteinExistence type="inferred from homology"/>
<evidence type="ECO:0000256" key="3">
    <source>
        <dbReference type="ARBA" id="ARBA00022801"/>
    </source>
</evidence>
<keyword evidence="4 6" id="KW-0862">Zinc</keyword>
<evidence type="ECO:0000313" key="8">
    <source>
        <dbReference type="EMBL" id="KRO71482.1"/>
    </source>
</evidence>
<evidence type="ECO:0000256" key="5">
    <source>
        <dbReference type="ARBA" id="ARBA00023049"/>
    </source>
</evidence>
<feature type="domain" description="Peptidase M3A/M3B catalytic" evidence="7">
    <location>
        <begin position="1"/>
        <end position="69"/>
    </location>
</feature>
<evidence type="ECO:0000256" key="2">
    <source>
        <dbReference type="ARBA" id="ARBA00022723"/>
    </source>
</evidence>
<evidence type="ECO:0000256" key="1">
    <source>
        <dbReference type="ARBA" id="ARBA00022670"/>
    </source>
</evidence>
<accession>A0A0R2SG49</accession>
<evidence type="ECO:0000313" key="9">
    <source>
        <dbReference type="Proteomes" id="UP000051934"/>
    </source>
</evidence>
<keyword evidence="3 6" id="KW-0378">Hydrolase</keyword>
<comment type="cofactor">
    <cofactor evidence="6">
        <name>Zn(2+)</name>
        <dbReference type="ChEBI" id="CHEBI:29105"/>
    </cofactor>
    <text evidence="6">Binds 1 zinc ion.</text>
</comment>
<evidence type="ECO:0000259" key="7">
    <source>
        <dbReference type="Pfam" id="PF01432"/>
    </source>
</evidence>
<dbReference type="Pfam" id="PF01432">
    <property type="entry name" value="Peptidase_M3"/>
    <property type="match status" value="1"/>
</dbReference>
<dbReference type="GO" id="GO:0046872">
    <property type="term" value="F:metal ion binding"/>
    <property type="evidence" value="ECO:0007669"/>
    <property type="project" value="UniProtKB-UniRule"/>
</dbReference>
<dbReference type="Proteomes" id="UP000051934">
    <property type="component" value="Unassembled WGS sequence"/>
</dbReference>
<name>A0A0R2SG49_9GAMM</name>
<dbReference type="EMBL" id="LIBB01000176">
    <property type="protein sequence ID" value="KRO71482.1"/>
    <property type="molecule type" value="Genomic_DNA"/>
</dbReference>